<feature type="region of interest" description="Disordered" evidence="4">
    <location>
        <begin position="394"/>
        <end position="486"/>
    </location>
</feature>
<dbReference type="InterPro" id="IPR000834">
    <property type="entry name" value="Peptidase_M14"/>
</dbReference>
<evidence type="ECO:0000313" key="6">
    <source>
        <dbReference type="EMBL" id="KAH7956686.1"/>
    </source>
</evidence>
<dbReference type="PANTHER" id="PTHR11532">
    <property type="entry name" value="PROTEASE M14 CARBOXYPEPTIDASE"/>
    <property type="match status" value="1"/>
</dbReference>
<feature type="region of interest" description="Disordered" evidence="4">
    <location>
        <begin position="641"/>
        <end position="693"/>
    </location>
</feature>
<feature type="active site" description="Proton donor/acceptor" evidence="3">
    <location>
        <position position="17"/>
    </location>
</feature>
<evidence type="ECO:0000256" key="1">
    <source>
        <dbReference type="ARBA" id="ARBA00005988"/>
    </source>
</evidence>
<evidence type="ECO:0000256" key="4">
    <source>
        <dbReference type="SAM" id="MobiDB-lite"/>
    </source>
</evidence>
<keyword evidence="7" id="KW-1185">Reference proteome</keyword>
<feature type="compositionally biased region" description="Polar residues" evidence="4">
    <location>
        <begin position="585"/>
        <end position="596"/>
    </location>
</feature>
<feature type="region of interest" description="Disordered" evidence="4">
    <location>
        <begin position="558"/>
        <end position="596"/>
    </location>
</feature>
<dbReference type="CDD" id="cd11308">
    <property type="entry name" value="Peptidase_M14NE-CP-C_like"/>
    <property type="match status" value="1"/>
</dbReference>
<name>A0A9D4PVV7_RHISA</name>
<dbReference type="Proteomes" id="UP000821837">
    <property type="component" value="Unassembled WGS sequence"/>
</dbReference>
<dbReference type="GO" id="GO:0004181">
    <property type="term" value="F:metallocarboxypeptidase activity"/>
    <property type="evidence" value="ECO:0007669"/>
    <property type="project" value="InterPro"/>
</dbReference>
<dbReference type="Gene3D" id="3.40.630.10">
    <property type="entry name" value="Zn peptidases"/>
    <property type="match status" value="1"/>
</dbReference>
<dbReference type="PROSITE" id="PS52035">
    <property type="entry name" value="PEPTIDASE_M14"/>
    <property type="match status" value="1"/>
</dbReference>
<feature type="domain" description="Peptidase M14" evidence="5">
    <location>
        <begin position="1"/>
        <end position="47"/>
    </location>
</feature>
<dbReference type="EMBL" id="JABSTV010001250">
    <property type="protein sequence ID" value="KAH7956686.1"/>
    <property type="molecule type" value="Genomic_DNA"/>
</dbReference>
<comment type="caution">
    <text evidence="6">The sequence shown here is derived from an EMBL/GenBank/DDBJ whole genome shotgun (WGS) entry which is preliminary data.</text>
</comment>
<dbReference type="GO" id="GO:0008270">
    <property type="term" value="F:zinc ion binding"/>
    <property type="evidence" value="ECO:0007669"/>
    <property type="project" value="InterPro"/>
</dbReference>
<dbReference type="SUPFAM" id="SSF53187">
    <property type="entry name" value="Zn-dependent exopeptidases"/>
    <property type="match status" value="1"/>
</dbReference>
<evidence type="ECO:0000313" key="7">
    <source>
        <dbReference type="Proteomes" id="UP000821837"/>
    </source>
</evidence>
<proteinExistence type="inferred from homology"/>
<evidence type="ECO:0000256" key="3">
    <source>
        <dbReference type="PROSITE-ProRule" id="PRU01379"/>
    </source>
</evidence>
<feature type="compositionally biased region" description="Polar residues" evidence="4">
    <location>
        <begin position="436"/>
        <end position="451"/>
    </location>
</feature>
<protein>
    <recommendedName>
        <fullName evidence="5">Peptidase M14 domain-containing protein</fullName>
    </recommendedName>
</protein>
<dbReference type="Pfam" id="PF13620">
    <property type="entry name" value="CarboxypepD_reg"/>
    <property type="match status" value="1"/>
</dbReference>
<feature type="compositionally biased region" description="Polar residues" evidence="4">
    <location>
        <begin position="514"/>
        <end position="527"/>
    </location>
</feature>
<dbReference type="GO" id="GO:0005615">
    <property type="term" value="C:extracellular space"/>
    <property type="evidence" value="ECO:0007669"/>
    <property type="project" value="TreeGrafter"/>
</dbReference>
<dbReference type="SUPFAM" id="SSF49464">
    <property type="entry name" value="Carboxypeptidase regulatory domain-like"/>
    <property type="match status" value="1"/>
</dbReference>
<reference evidence="6" key="2">
    <citation type="submission" date="2021-09" db="EMBL/GenBank/DDBJ databases">
        <authorList>
            <person name="Jia N."/>
            <person name="Wang J."/>
            <person name="Shi W."/>
            <person name="Du L."/>
            <person name="Sun Y."/>
            <person name="Zhan W."/>
            <person name="Jiang J."/>
            <person name="Wang Q."/>
            <person name="Zhang B."/>
            <person name="Ji P."/>
            <person name="Sakyi L.B."/>
            <person name="Cui X."/>
            <person name="Yuan T."/>
            <person name="Jiang B."/>
            <person name="Yang W."/>
            <person name="Lam T.T.-Y."/>
            <person name="Chang Q."/>
            <person name="Ding S."/>
            <person name="Wang X."/>
            <person name="Zhu J."/>
            <person name="Ruan X."/>
            <person name="Zhao L."/>
            <person name="Wei J."/>
            <person name="Que T."/>
            <person name="Du C."/>
            <person name="Cheng J."/>
            <person name="Dai P."/>
            <person name="Han X."/>
            <person name="Huang E."/>
            <person name="Gao Y."/>
            <person name="Liu J."/>
            <person name="Shao H."/>
            <person name="Ye R."/>
            <person name="Li L."/>
            <person name="Wei W."/>
            <person name="Wang X."/>
            <person name="Wang C."/>
            <person name="Huo Q."/>
            <person name="Li W."/>
            <person name="Guo W."/>
            <person name="Chen H."/>
            <person name="Chen S."/>
            <person name="Zhou L."/>
            <person name="Zhou L."/>
            <person name="Ni X."/>
            <person name="Tian J."/>
            <person name="Zhou Y."/>
            <person name="Sheng Y."/>
            <person name="Liu T."/>
            <person name="Pan Y."/>
            <person name="Xia L."/>
            <person name="Li J."/>
            <person name="Zhao F."/>
            <person name="Cao W."/>
        </authorList>
    </citation>
    <scope>NUCLEOTIDE SEQUENCE</scope>
    <source>
        <strain evidence="6">Rsan-2018</strain>
        <tissue evidence="6">Larvae</tissue>
    </source>
</reference>
<sequence>MPDYTYVQGGCMEVTLELSCCKYPLSYQLKRFWMDNRKPLMKLLEESHRGLRGIITDDEGYPVANGRLMIKGRYMPFRTSHKGEYWRILLPGTYTLMASSPGHDDAEVPVQVVEGQTTVVNITLARKIRSYYPSGVEYDKSGPSHSNLYSNVKPNLEDEYDVDTTDNSLSAPNFNNLDPFVSQGKNAAVQEKEAPTQSIADYYRALYQAIRTLSTGEARHKPVNFDTNSHTSGPSNFQELPLERRAYTSAGSSPVGATAIQRRTSVDEESEFLENTQLEDPLNYSYPVTAVPRTTPAPTALPPYTRSGEPVEVADHGGAQERTVSFVSNGGVPQSQETTTSVSRDVTLSDAPILGAGALDDVAAVTRTPPISSTGRWVTGGPLEMTLRTDTVHVSGQRGPTMYTSVGPDQNETAATWKPQQRQPTTQPTKPPVFRNQMTVSSPDVNQYEHSSTGRDKGTPSAKHAQAIEPVRTQDRSPSVTGHPEQHAFPESLMAYHDSQELHTVPPQPGNPQEFRTTTSAETSTELPHTEGKVPDFSTPGHSAEVIHVKNLANRPVSRVPSDVTTSFGELPKHARTFDRPSSHEGPNNSAEKNLNIHTSTPGQLVTEQPFFSDGHHAGTLTSQELTSQAPAPKDIRYVPQDIFTPATPPPPPAVTTLPPSSLAPPPHLFGHSDGHTTPRPRTTTSPPPLPTSQEEYSVELAKAIAIFHRLIKPERTSAEKMTADRSPPANQAFNIPSTQVGPTVTGGGFTNTQQLSTHPTPLLNAQQGFFIDRLRAIQQNTPAHLLQATSLNTPLSLTTDPMTLFNTNLHPIQLGGQLNSPLTTGSAQLSFDDDGSILRSRSSRDTPAKCCFDLPNGRFVFKIGKKKK</sequence>
<dbReference type="InterPro" id="IPR050753">
    <property type="entry name" value="Peptidase_M14_domain"/>
</dbReference>
<dbReference type="VEuPathDB" id="VectorBase:RSAN_039055"/>
<dbReference type="PANTHER" id="PTHR11532:SF84">
    <property type="entry name" value="CARBOXYPEPTIDASE M"/>
    <property type="match status" value="1"/>
</dbReference>
<feature type="compositionally biased region" description="Low complexity" evidence="4">
    <location>
        <begin position="416"/>
        <end position="428"/>
    </location>
</feature>
<keyword evidence="2" id="KW-0325">Glycoprotein</keyword>
<accession>A0A9D4PVV7</accession>
<feature type="region of interest" description="Disordered" evidence="4">
    <location>
        <begin position="502"/>
        <end position="540"/>
    </location>
</feature>
<dbReference type="GO" id="GO:0006518">
    <property type="term" value="P:peptide metabolic process"/>
    <property type="evidence" value="ECO:0007669"/>
    <property type="project" value="TreeGrafter"/>
</dbReference>
<dbReference type="InterPro" id="IPR008969">
    <property type="entry name" value="CarboxyPept-like_regulatory"/>
</dbReference>
<evidence type="ECO:0000259" key="5">
    <source>
        <dbReference type="PROSITE" id="PS52035"/>
    </source>
</evidence>
<comment type="similarity">
    <text evidence="1 3">Belongs to the peptidase M14 family.</text>
</comment>
<organism evidence="6 7">
    <name type="scientific">Rhipicephalus sanguineus</name>
    <name type="common">Brown dog tick</name>
    <name type="synonym">Ixodes sanguineus</name>
    <dbReference type="NCBI Taxonomy" id="34632"/>
    <lineage>
        <taxon>Eukaryota</taxon>
        <taxon>Metazoa</taxon>
        <taxon>Ecdysozoa</taxon>
        <taxon>Arthropoda</taxon>
        <taxon>Chelicerata</taxon>
        <taxon>Arachnida</taxon>
        <taxon>Acari</taxon>
        <taxon>Parasitiformes</taxon>
        <taxon>Ixodida</taxon>
        <taxon>Ixodoidea</taxon>
        <taxon>Ixodidae</taxon>
        <taxon>Rhipicephalinae</taxon>
        <taxon>Rhipicephalus</taxon>
        <taxon>Rhipicephalus</taxon>
    </lineage>
</organism>
<reference evidence="6" key="1">
    <citation type="journal article" date="2020" name="Cell">
        <title>Large-Scale Comparative Analyses of Tick Genomes Elucidate Their Genetic Diversity and Vector Capacities.</title>
        <authorList>
            <consortium name="Tick Genome and Microbiome Consortium (TIGMIC)"/>
            <person name="Jia N."/>
            <person name="Wang J."/>
            <person name="Shi W."/>
            <person name="Du L."/>
            <person name="Sun Y."/>
            <person name="Zhan W."/>
            <person name="Jiang J.F."/>
            <person name="Wang Q."/>
            <person name="Zhang B."/>
            <person name="Ji P."/>
            <person name="Bell-Sakyi L."/>
            <person name="Cui X.M."/>
            <person name="Yuan T.T."/>
            <person name="Jiang B.G."/>
            <person name="Yang W.F."/>
            <person name="Lam T.T."/>
            <person name="Chang Q.C."/>
            <person name="Ding S.J."/>
            <person name="Wang X.J."/>
            <person name="Zhu J.G."/>
            <person name="Ruan X.D."/>
            <person name="Zhao L."/>
            <person name="Wei J.T."/>
            <person name="Ye R.Z."/>
            <person name="Que T.C."/>
            <person name="Du C.H."/>
            <person name="Zhou Y.H."/>
            <person name="Cheng J.X."/>
            <person name="Dai P.F."/>
            <person name="Guo W.B."/>
            <person name="Han X.H."/>
            <person name="Huang E.J."/>
            <person name="Li L.F."/>
            <person name="Wei W."/>
            <person name="Gao Y.C."/>
            <person name="Liu J.Z."/>
            <person name="Shao H.Z."/>
            <person name="Wang X."/>
            <person name="Wang C.C."/>
            <person name="Yang T.C."/>
            <person name="Huo Q.B."/>
            <person name="Li W."/>
            <person name="Chen H.Y."/>
            <person name="Chen S.E."/>
            <person name="Zhou L.G."/>
            <person name="Ni X.B."/>
            <person name="Tian J.H."/>
            <person name="Sheng Y."/>
            <person name="Liu T."/>
            <person name="Pan Y.S."/>
            <person name="Xia L.Y."/>
            <person name="Li J."/>
            <person name="Zhao F."/>
            <person name="Cao W.C."/>
        </authorList>
    </citation>
    <scope>NUCLEOTIDE SEQUENCE</scope>
    <source>
        <strain evidence="6">Rsan-2018</strain>
    </source>
</reference>
<gene>
    <name evidence="6" type="ORF">HPB52_011681</name>
</gene>
<evidence type="ECO:0000256" key="2">
    <source>
        <dbReference type="ARBA" id="ARBA00023180"/>
    </source>
</evidence>
<dbReference type="Gene3D" id="2.60.40.1120">
    <property type="entry name" value="Carboxypeptidase-like, regulatory domain"/>
    <property type="match status" value="1"/>
</dbReference>
<dbReference type="GO" id="GO:0016485">
    <property type="term" value="P:protein processing"/>
    <property type="evidence" value="ECO:0007669"/>
    <property type="project" value="TreeGrafter"/>
</dbReference>
<dbReference type="AlphaFoldDB" id="A0A9D4PVV7"/>
<feature type="compositionally biased region" description="Basic and acidic residues" evidence="4">
    <location>
        <begin position="571"/>
        <end position="583"/>
    </location>
</feature>
<feature type="compositionally biased region" description="Polar residues" evidence="4">
    <location>
        <begin position="402"/>
        <end position="414"/>
    </location>
</feature>